<sequence length="90" mass="10361">MQKILDKRDNTISSADQFLQDRYYLFARHARSDPTGSHGKIVVCIGMDSLFTPPSLELFSFTATEQRTLRESNQRSAKPPKRCRPTNISW</sequence>
<reference evidence="2 3" key="1">
    <citation type="submission" date="2023-09" db="EMBL/GenBank/DDBJ databases">
        <title>Nesidiocoris tenuis whole genome shotgun sequence.</title>
        <authorList>
            <person name="Shibata T."/>
            <person name="Shimoda M."/>
            <person name="Kobayashi T."/>
            <person name="Uehara T."/>
        </authorList>
    </citation>
    <scope>NUCLEOTIDE SEQUENCE [LARGE SCALE GENOMIC DNA]</scope>
    <source>
        <strain evidence="2 3">Japan</strain>
    </source>
</reference>
<evidence type="ECO:0008006" key="4">
    <source>
        <dbReference type="Google" id="ProtNLM"/>
    </source>
</evidence>
<evidence type="ECO:0000313" key="3">
    <source>
        <dbReference type="Proteomes" id="UP001307889"/>
    </source>
</evidence>
<feature type="region of interest" description="Disordered" evidence="1">
    <location>
        <begin position="68"/>
        <end position="90"/>
    </location>
</feature>
<dbReference type="Proteomes" id="UP001307889">
    <property type="component" value="Chromosome 8"/>
</dbReference>
<evidence type="ECO:0000256" key="1">
    <source>
        <dbReference type="SAM" id="MobiDB-lite"/>
    </source>
</evidence>
<keyword evidence="3" id="KW-1185">Reference proteome</keyword>
<proteinExistence type="predicted"/>
<protein>
    <recommendedName>
        <fullName evidence="4">Sema domain-containing protein</fullName>
    </recommendedName>
</protein>
<gene>
    <name evidence="2" type="ORF">NTJ_10691</name>
</gene>
<dbReference type="EMBL" id="AP028916">
    <property type="protein sequence ID" value="BES97877.1"/>
    <property type="molecule type" value="Genomic_DNA"/>
</dbReference>
<organism evidence="2 3">
    <name type="scientific">Nesidiocoris tenuis</name>
    <dbReference type="NCBI Taxonomy" id="355587"/>
    <lineage>
        <taxon>Eukaryota</taxon>
        <taxon>Metazoa</taxon>
        <taxon>Ecdysozoa</taxon>
        <taxon>Arthropoda</taxon>
        <taxon>Hexapoda</taxon>
        <taxon>Insecta</taxon>
        <taxon>Pterygota</taxon>
        <taxon>Neoptera</taxon>
        <taxon>Paraneoptera</taxon>
        <taxon>Hemiptera</taxon>
        <taxon>Heteroptera</taxon>
        <taxon>Panheteroptera</taxon>
        <taxon>Cimicomorpha</taxon>
        <taxon>Miridae</taxon>
        <taxon>Dicyphina</taxon>
        <taxon>Nesidiocoris</taxon>
    </lineage>
</organism>
<accession>A0ABN7B2M3</accession>
<name>A0ABN7B2M3_9HEMI</name>
<evidence type="ECO:0000313" key="2">
    <source>
        <dbReference type="EMBL" id="BES97877.1"/>
    </source>
</evidence>